<reference evidence="1" key="1">
    <citation type="submission" date="2023-04" db="EMBL/GenBank/DDBJ databases">
        <title>Genome dynamics across the evolutionary transition to endosymbiosis.</title>
        <authorList>
            <person name="Siozios S."/>
            <person name="Nadal-Jimenez P."/>
            <person name="Azagi T."/>
            <person name="Sprong H."/>
            <person name="Frost C.L."/>
            <person name="Parratt S.R."/>
            <person name="Taylor G."/>
            <person name="Brettell L."/>
            <person name="Lew K.C."/>
            <person name="Croft L."/>
            <person name="King K.C."/>
            <person name="Brockhurst M.A."/>
            <person name="Hypsa V."/>
            <person name="Novakova E."/>
            <person name="Darby A.C."/>
            <person name="Hurst G.D.D."/>
        </authorList>
    </citation>
    <scope>NUCLEOTIDE SEQUENCE</scope>
    <source>
        <strain evidence="1">APv</strain>
        <plasmid evidence="1">paPv10</plasmid>
    </source>
</reference>
<geneLocation type="plasmid" evidence="1 2">
    <name>paPv10</name>
</geneLocation>
<evidence type="ECO:0000313" key="2">
    <source>
        <dbReference type="Proteomes" id="UP001177595"/>
    </source>
</evidence>
<dbReference type="EMBL" id="CP123514">
    <property type="protein sequence ID" value="WGM03996.1"/>
    <property type="molecule type" value="Genomic_DNA"/>
</dbReference>
<evidence type="ECO:0000313" key="1">
    <source>
        <dbReference type="EMBL" id="WGM03996.1"/>
    </source>
</evidence>
<organism evidence="1 2">
    <name type="scientific">Arsenophonus nasoniae</name>
    <name type="common">son-killer infecting Nasonia vitripennis</name>
    <dbReference type="NCBI Taxonomy" id="638"/>
    <lineage>
        <taxon>Bacteria</taxon>
        <taxon>Pseudomonadati</taxon>
        <taxon>Pseudomonadota</taxon>
        <taxon>Gammaproteobacteria</taxon>
        <taxon>Enterobacterales</taxon>
        <taxon>Morganellaceae</taxon>
        <taxon>Arsenophonus</taxon>
    </lineage>
</organism>
<protein>
    <recommendedName>
        <fullName evidence="3">CopG family transcriptional regulator</fullName>
    </recommendedName>
</protein>
<evidence type="ECO:0008006" key="3">
    <source>
        <dbReference type="Google" id="ProtNLM"/>
    </source>
</evidence>
<accession>A0AA95KC87</accession>
<name>A0AA95KC87_9GAMM</name>
<keyword evidence="1" id="KW-0614">Plasmid</keyword>
<dbReference type="AlphaFoldDB" id="A0AA95KC87"/>
<sequence length="96" mass="11003">MSLKLKKPNIQTKNNLDIKKIDTTRFIAEGDRRPDLGRKLTPSTFRLPSFIIDILEDEAARIGQNKTMVLKAAILAYSKLDENSKNTWLLESMKIQ</sequence>
<dbReference type="Proteomes" id="UP001177595">
    <property type="component" value="Plasmid paPv10"/>
</dbReference>
<gene>
    <name evidence="1" type="ORF">QE210_21425</name>
</gene>
<proteinExistence type="predicted"/>
<dbReference type="RefSeq" id="WP_280627231.1">
    <property type="nucleotide sequence ID" value="NZ_CP123514.1"/>
</dbReference>